<keyword evidence="1" id="KW-0175">Coiled coil</keyword>
<accession>A0A6C0AZF8</accession>
<evidence type="ECO:0000256" key="1">
    <source>
        <dbReference type="SAM" id="Coils"/>
    </source>
</evidence>
<dbReference type="EMBL" id="MN738809">
    <property type="protein sequence ID" value="QHS84595.1"/>
    <property type="molecule type" value="Genomic_DNA"/>
</dbReference>
<evidence type="ECO:0000313" key="3">
    <source>
        <dbReference type="EMBL" id="QHS84595.1"/>
    </source>
</evidence>
<dbReference type="AlphaFoldDB" id="A0A6C0AZF8"/>
<name>A0A6C0AZF8_9ZZZZ</name>
<protein>
    <submittedName>
        <fullName evidence="3">Uncharacterized protein</fullName>
    </submittedName>
</protein>
<evidence type="ECO:0000256" key="2">
    <source>
        <dbReference type="SAM" id="MobiDB-lite"/>
    </source>
</evidence>
<dbReference type="Gene3D" id="1.10.287.1490">
    <property type="match status" value="1"/>
</dbReference>
<feature type="coiled-coil region" evidence="1">
    <location>
        <begin position="70"/>
        <end position="139"/>
    </location>
</feature>
<feature type="compositionally biased region" description="Basic residues" evidence="2">
    <location>
        <begin position="213"/>
        <end position="227"/>
    </location>
</feature>
<proteinExistence type="predicted"/>
<feature type="compositionally biased region" description="Basic residues" evidence="2">
    <location>
        <begin position="176"/>
        <end position="206"/>
    </location>
</feature>
<reference evidence="3" key="1">
    <citation type="journal article" date="2020" name="Nature">
        <title>Giant virus diversity and host interactions through global metagenomics.</title>
        <authorList>
            <person name="Schulz F."/>
            <person name="Roux S."/>
            <person name="Paez-Espino D."/>
            <person name="Jungbluth S."/>
            <person name="Walsh D.A."/>
            <person name="Denef V.J."/>
            <person name="McMahon K.D."/>
            <person name="Konstantinidis K.T."/>
            <person name="Eloe-Fadrosh E.A."/>
            <person name="Kyrpides N.C."/>
            <person name="Woyke T."/>
        </authorList>
    </citation>
    <scope>NUCLEOTIDE SEQUENCE</scope>
    <source>
        <strain evidence="3">GVMAG-S-ERX556022-25</strain>
    </source>
</reference>
<feature type="region of interest" description="Disordered" evidence="2">
    <location>
        <begin position="167"/>
        <end position="227"/>
    </location>
</feature>
<sequence length="227" mass="26012">MALTNTNLLLDQIIGQNWQPGNAPGGKLGQVNASQRSLREYFAELRLGLNAIGNNINLLLRLKLVLQGNIEKLVLELQSTTEDLKRLKEEEERTGAEKDLLTSELADADKKIQVTKEEIDTLEKKLEAINNILADVQNGLEQDKPQLNELQAINESMRDALQDEFQDWAPRQQVGGKRKSKKSKKSKKRKKKTIKKYKRKGRHNKKGGYVYSLRKKGKNKSFRKHRK</sequence>
<organism evidence="3">
    <name type="scientific">viral metagenome</name>
    <dbReference type="NCBI Taxonomy" id="1070528"/>
    <lineage>
        <taxon>unclassified sequences</taxon>
        <taxon>metagenomes</taxon>
        <taxon>organismal metagenomes</taxon>
    </lineage>
</organism>